<dbReference type="GO" id="GO:0046872">
    <property type="term" value="F:metal ion binding"/>
    <property type="evidence" value="ECO:0007669"/>
    <property type="project" value="UniProtKB-KW"/>
</dbReference>
<reference evidence="7 8" key="1">
    <citation type="submission" date="2020-08" db="EMBL/GenBank/DDBJ databases">
        <authorList>
            <person name="Liu C."/>
            <person name="Sun Q."/>
        </authorList>
    </citation>
    <scope>NUCLEOTIDE SEQUENCE [LARGE SCALE GENOMIC DNA]</scope>
    <source>
        <strain evidence="7 8">NSJ-61</strain>
    </source>
</reference>
<keyword evidence="6" id="KW-0175">Coiled coil</keyword>
<dbReference type="InterPro" id="IPR011330">
    <property type="entry name" value="Glyco_hydro/deAcase_b/a-brl"/>
</dbReference>
<dbReference type="CDD" id="cd10803">
    <property type="entry name" value="YdjC_EF3048_like"/>
    <property type="match status" value="1"/>
</dbReference>
<dbReference type="GO" id="GO:0036311">
    <property type="term" value="F:chitin disaccharide deacetylase activity"/>
    <property type="evidence" value="ECO:0007669"/>
    <property type="project" value="UniProtKB-EC"/>
</dbReference>
<dbReference type="EMBL" id="CP060636">
    <property type="protein sequence ID" value="QNM12942.1"/>
    <property type="molecule type" value="Genomic_DNA"/>
</dbReference>
<organism evidence="7 8">
    <name type="scientific">[Eubacterium] hominis</name>
    <dbReference type="NCBI Taxonomy" id="2764325"/>
    <lineage>
        <taxon>Bacteria</taxon>
        <taxon>Bacillati</taxon>
        <taxon>Bacillota</taxon>
        <taxon>Erysipelotrichia</taxon>
        <taxon>Erysipelotrichales</taxon>
        <taxon>Erysipelotrichaceae</taxon>
        <taxon>Amedibacillus</taxon>
    </lineage>
</organism>
<dbReference type="AlphaFoldDB" id="A0A7G9GQ60"/>
<accession>A0A7G9GQ60</accession>
<evidence type="ECO:0000256" key="5">
    <source>
        <dbReference type="ARBA" id="ARBA00023277"/>
    </source>
</evidence>
<proteinExistence type="predicted"/>
<name>A0A7G9GQ60_9FIRM</name>
<dbReference type="InterPro" id="IPR022948">
    <property type="entry name" value="COD_ChbG_bac"/>
</dbReference>
<evidence type="ECO:0000313" key="7">
    <source>
        <dbReference type="EMBL" id="QNM12942.1"/>
    </source>
</evidence>
<evidence type="ECO:0000256" key="2">
    <source>
        <dbReference type="ARBA" id="ARBA00022723"/>
    </source>
</evidence>
<dbReference type="EC" id="3.5.1.105" evidence="7"/>
<dbReference type="GO" id="GO:0000272">
    <property type="term" value="P:polysaccharide catabolic process"/>
    <property type="evidence" value="ECO:0007669"/>
    <property type="project" value="InterPro"/>
</dbReference>
<dbReference type="RefSeq" id="WP_117455770.1">
    <property type="nucleotide sequence ID" value="NZ_CP060636.1"/>
</dbReference>
<dbReference type="KEGG" id="ehn:H9Q80_03020"/>
<dbReference type="NCBIfam" id="NF002559">
    <property type="entry name" value="PRK02134.1"/>
    <property type="match status" value="1"/>
</dbReference>
<protein>
    <submittedName>
        <fullName evidence="7">Chitin disaccharide deacetylase</fullName>
        <ecNumber evidence="7">3.5.1.105</ecNumber>
    </submittedName>
</protein>
<dbReference type="GO" id="GO:0019213">
    <property type="term" value="F:deacetylase activity"/>
    <property type="evidence" value="ECO:0007669"/>
    <property type="project" value="TreeGrafter"/>
</dbReference>
<keyword evidence="5" id="KW-0119">Carbohydrate metabolism</keyword>
<evidence type="ECO:0000256" key="1">
    <source>
        <dbReference type="ARBA" id="ARBA00001946"/>
    </source>
</evidence>
<keyword evidence="4" id="KW-0460">Magnesium</keyword>
<gene>
    <name evidence="7" type="primary">chbG</name>
    <name evidence="7" type="ORF">H9Q80_03020</name>
</gene>
<dbReference type="SUPFAM" id="SSF88713">
    <property type="entry name" value="Glycoside hydrolase/deacetylase"/>
    <property type="match status" value="1"/>
</dbReference>
<dbReference type="Pfam" id="PF04794">
    <property type="entry name" value="YdjC"/>
    <property type="match status" value="1"/>
</dbReference>
<keyword evidence="2" id="KW-0479">Metal-binding</keyword>
<evidence type="ECO:0000256" key="4">
    <source>
        <dbReference type="ARBA" id="ARBA00022842"/>
    </source>
</evidence>
<keyword evidence="8" id="KW-1185">Reference proteome</keyword>
<keyword evidence="3 7" id="KW-0378">Hydrolase</keyword>
<evidence type="ECO:0000313" key="8">
    <source>
        <dbReference type="Proteomes" id="UP000515856"/>
    </source>
</evidence>
<dbReference type="Proteomes" id="UP000515856">
    <property type="component" value="Chromosome"/>
</dbReference>
<feature type="coiled-coil region" evidence="6">
    <location>
        <begin position="84"/>
        <end position="111"/>
    </location>
</feature>
<dbReference type="Gene3D" id="3.20.20.370">
    <property type="entry name" value="Glycoside hydrolase/deacetylase"/>
    <property type="match status" value="1"/>
</dbReference>
<evidence type="ECO:0000256" key="6">
    <source>
        <dbReference type="SAM" id="Coils"/>
    </source>
</evidence>
<dbReference type="PANTHER" id="PTHR31609:SF1">
    <property type="entry name" value="CARBOHYDRATE DEACETYLASE"/>
    <property type="match status" value="1"/>
</dbReference>
<dbReference type="PANTHER" id="PTHR31609">
    <property type="entry name" value="YDJC DEACETYLASE FAMILY MEMBER"/>
    <property type="match status" value="1"/>
</dbReference>
<comment type="cofactor">
    <cofactor evidence="1">
        <name>Mg(2+)</name>
        <dbReference type="ChEBI" id="CHEBI:18420"/>
    </cofactor>
</comment>
<evidence type="ECO:0000256" key="3">
    <source>
        <dbReference type="ARBA" id="ARBA00022801"/>
    </source>
</evidence>
<dbReference type="InterPro" id="IPR006879">
    <property type="entry name" value="YdjC-like"/>
</dbReference>
<sequence>MKKLIMNADDFGLSEAVNYGILKGFQDGILTSTTIMANMPGFDHAVEMAKQHPEMHIGVHLNLTCYKPLLQTHKTLVTETGYFRNQLDIDVYDEEEMYQELEAQIEKVLAAGIKIDHLDSHHHIHTTEKLKPVIKRLLEKYPYPIRGGFVYESDVKKSELIMAFYNEGVSLESFENIIKGMEDDKTYDLMCHPAYIDKVLTSMTSYYMKRIEELDIICNKECKALLEKEKVKLVSYADIQ</sequence>